<dbReference type="Proteomes" id="UP000011713">
    <property type="component" value="Unassembled WGS sequence"/>
</dbReference>
<sequence>MLRKRKLVVAGRTGVGRVCLDPVQHVSRGSAMFPRELASAQKSEVWRACLGATWGAERPV</sequence>
<evidence type="ECO:0000313" key="2">
    <source>
        <dbReference type="Proteomes" id="UP000011713"/>
    </source>
</evidence>
<accession>M4BQU0</accession>
<reference evidence="1" key="2">
    <citation type="submission" date="2015-06" db="UniProtKB">
        <authorList>
            <consortium name="EnsemblProtists"/>
        </authorList>
    </citation>
    <scope>IDENTIFICATION</scope>
    <source>
        <strain evidence="1">Emoy2</strain>
    </source>
</reference>
<organism evidence="1 2">
    <name type="scientific">Hyaloperonospora arabidopsidis (strain Emoy2)</name>
    <name type="common">Downy mildew agent</name>
    <name type="synonym">Peronospora arabidopsidis</name>
    <dbReference type="NCBI Taxonomy" id="559515"/>
    <lineage>
        <taxon>Eukaryota</taxon>
        <taxon>Sar</taxon>
        <taxon>Stramenopiles</taxon>
        <taxon>Oomycota</taxon>
        <taxon>Peronosporomycetes</taxon>
        <taxon>Peronosporales</taxon>
        <taxon>Peronosporaceae</taxon>
        <taxon>Hyaloperonospora</taxon>
    </lineage>
</organism>
<protein>
    <submittedName>
        <fullName evidence="1">Uncharacterized protein</fullName>
    </submittedName>
</protein>
<proteinExistence type="predicted"/>
<dbReference type="EnsemblProtists" id="HpaT808779">
    <property type="protein sequence ID" value="HpaP808779"/>
    <property type="gene ID" value="HpaG808779"/>
</dbReference>
<dbReference type="InParanoid" id="M4BQU0"/>
<dbReference type="VEuPathDB" id="FungiDB:HpaG808779"/>
<dbReference type="HOGENOM" id="CLU_2946600_0_0_1"/>
<keyword evidence="2" id="KW-1185">Reference proteome</keyword>
<name>M4BQU0_HYAAE</name>
<reference evidence="2" key="1">
    <citation type="journal article" date="2010" name="Science">
        <title>Signatures of adaptation to obligate biotrophy in the Hyaloperonospora arabidopsidis genome.</title>
        <authorList>
            <person name="Baxter L."/>
            <person name="Tripathy S."/>
            <person name="Ishaque N."/>
            <person name="Boot N."/>
            <person name="Cabral A."/>
            <person name="Kemen E."/>
            <person name="Thines M."/>
            <person name="Ah-Fong A."/>
            <person name="Anderson R."/>
            <person name="Badejoko W."/>
            <person name="Bittner-Eddy P."/>
            <person name="Boore J.L."/>
            <person name="Chibucos M.C."/>
            <person name="Coates M."/>
            <person name="Dehal P."/>
            <person name="Delehaunty K."/>
            <person name="Dong S."/>
            <person name="Downton P."/>
            <person name="Dumas B."/>
            <person name="Fabro G."/>
            <person name="Fronick C."/>
            <person name="Fuerstenberg S.I."/>
            <person name="Fulton L."/>
            <person name="Gaulin E."/>
            <person name="Govers F."/>
            <person name="Hughes L."/>
            <person name="Humphray S."/>
            <person name="Jiang R.H."/>
            <person name="Judelson H."/>
            <person name="Kamoun S."/>
            <person name="Kyung K."/>
            <person name="Meijer H."/>
            <person name="Minx P."/>
            <person name="Morris P."/>
            <person name="Nelson J."/>
            <person name="Phuntumart V."/>
            <person name="Qutob D."/>
            <person name="Rehmany A."/>
            <person name="Rougon-Cardoso A."/>
            <person name="Ryden P."/>
            <person name="Torto-Alalibo T."/>
            <person name="Studholme D."/>
            <person name="Wang Y."/>
            <person name="Win J."/>
            <person name="Wood J."/>
            <person name="Clifton S.W."/>
            <person name="Rogers J."/>
            <person name="Van den Ackerveken G."/>
            <person name="Jones J.D."/>
            <person name="McDowell J.M."/>
            <person name="Beynon J."/>
            <person name="Tyler B.M."/>
        </authorList>
    </citation>
    <scope>NUCLEOTIDE SEQUENCE [LARGE SCALE GENOMIC DNA]</scope>
    <source>
        <strain evidence="2">Emoy2</strain>
    </source>
</reference>
<dbReference type="AlphaFoldDB" id="M4BQU0"/>
<evidence type="ECO:0000313" key="1">
    <source>
        <dbReference type="EnsemblProtists" id="HpaP808779"/>
    </source>
</evidence>
<dbReference type="EMBL" id="JH598593">
    <property type="status" value="NOT_ANNOTATED_CDS"/>
    <property type="molecule type" value="Genomic_DNA"/>
</dbReference>